<proteinExistence type="inferred from homology"/>
<dbReference type="Gene3D" id="3.30.780.10">
    <property type="entry name" value="SUI1-like domain"/>
    <property type="match status" value="1"/>
</dbReference>
<accession>A0A8S4F3M5</accession>
<reference evidence="8" key="1">
    <citation type="submission" date="2020-11" db="EMBL/GenBank/DDBJ databases">
        <authorList>
            <person name="Whiteford S."/>
        </authorList>
    </citation>
    <scope>NUCLEOTIDE SEQUENCE</scope>
</reference>
<evidence type="ECO:0000256" key="6">
    <source>
        <dbReference type="ARBA" id="ARBA00035191"/>
    </source>
</evidence>
<dbReference type="GO" id="GO:0003735">
    <property type="term" value="F:structural constituent of ribosome"/>
    <property type="evidence" value="ECO:0007669"/>
    <property type="project" value="InterPro"/>
</dbReference>
<dbReference type="Proteomes" id="UP000653454">
    <property type="component" value="Unassembled WGS sequence"/>
</dbReference>
<keyword evidence="4" id="KW-0496">Mitochondrion</keyword>
<comment type="similarity">
    <text evidence="2">Belongs to the mitochondrion-specific ribosomal protein mL49 family.</text>
</comment>
<dbReference type="AlphaFoldDB" id="A0A8S4F3M5"/>
<evidence type="ECO:0000256" key="2">
    <source>
        <dbReference type="ARBA" id="ARBA00005677"/>
    </source>
</evidence>
<protein>
    <recommendedName>
        <fullName evidence="6">Large ribosomal subunit protein mL49</fullName>
    </recommendedName>
    <alternativeName>
        <fullName evidence="7">39S ribosomal protein L49, mitochondrial</fullName>
    </alternativeName>
</protein>
<dbReference type="GO" id="GO:0006412">
    <property type="term" value="P:translation"/>
    <property type="evidence" value="ECO:0007669"/>
    <property type="project" value="InterPro"/>
</dbReference>
<dbReference type="GO" id="GO:0005762">
    <property type="term" value="C:mitochondrial large ribosomal subunit"/>
    <property type="evidence" value="ECO:0007669"/>
    <property type="project" value="TreeGrafter"/>
</dbReference>
<name>A0A8S4F3M5_PLUXY</name>
<dbReference type="EMBL" id="CAJHNJ030000028">
    <property type="protein sequence ID" value="CAG9122994.1"/>
    <property type="molecule type" value="Genomic_DNA"/>
</dbReference>
<dbReference type="PANTHER" id="PTHR13477">
    <property type="entry name" value="MITOCHONDRIAL 39S RIBOSOMAL PROTEIN L49"/>
    <property type="match status" value="1"/>
</dbReference>
<dbReference type="InterPro" id="IPR007740">
    <property type="entry name" value="Ribosomal_mL49"/>
</dbReference>
<sequence>MAAVWRSQCAFARIFGGKTKQILNNSTDSGVKLIAASQSLSGSRKSYSNYAHSPFVEKVKEQYDFEIVKNPAEWDYVQRLLPFETIPDVTPKESYPSGWISPKEEAKDLPFFIPRTKNHMLPIYLKTVNRGTTKSTLIRKIEGDIWLMNDEIRAYLKEMNNKFIQTRVHELARFIEIKGDYVDDASKWAYSKGF</sequence>
<keyword evidence="9" id="KW-1185">Reference proteome</keyword>
<dbReference type="Pfam" id="PF05046">
    <property type="entry name" value="Img2"/>
    <property type="match status" value="1"/>
</dbReference>
<evidence type="ECO:0000313" key="8">
    <source>
        <dbReference type="EMBL" id="CAG9122994.1"/>
    </source>
</evidence>
<comment type="caution">
    <text evidence="8">The sequence shown here is derived from an EMBL/GenBank/DDBJ whole genome shotgun (WGS) entry which is preliminary data.</text>
</comment>
<evidence type="ECO:0000256" key="5">
    <source>
        <dbReference type="ARBA" id="ARBA00023274"/>
    </source>
</evidence>
<dbReference type="PANTHER" id="PTHR13477:SF0">
    <property type="entry name" value="LARGE RIBOSOMAL SUBUNIT PROTEIN ML49"/>
    <property type="match status" value="1"/>
</dbReference>
<evidence type="ECO:0000256" key="7">
    <source>
        <dbReference type="ARBA" id="ARBA00035545"/>
    </source>
</evidence>
<comment type="subcellular location">
    <subcellularLocation>
        <location evidence="1">Mitochondrion</location>
    </subcellularLocation>
</comment>
<evidence type="ECO:0000256" key="3">
    <source>
        <dbReference type="ARBA" id="ARBA00022980"/>
    </source>
</evidence>
<organism evidence="8 9">
    <name type="scientific">Plutella xylostella</name>
    <name type="common">Diamondback moth</name>
    <name type="synonym">Plutella maculipennis</name>
    <dbReference type="NCBI Taxonomy" id="51655"/>
    <lineage>
        <taxon>Eukaryota</taxon>
        <taxon>Metazoa</taxon>
        <taxon>Ecdysozoa</taxon>
        <taxon>Arthropoda</taxon>
        <taxon>Hexapoda</taxon>
        <taxon>Insecta</taxon>
        <taxon>Pterygota</taxon>
        <taxon>Neoptera</taxon>
        <taxon>Endopterygota</taxon>
        <taxon>Lepidoptera</taxon>
        <taxon>Glossata</taxon>
        <taxon>Ditrysia</taxon>
        <taxon>Yponomeutoidea</taxon>
        <taxon>Plutellidae</taxon>
        <taxon>Plutella</taxon>
    </lineage>
</organism>
<keyword evidence="5" id="KW-0687">Ribonucleoprotein</keyword>
<evidence type="ECO:0000256" key="4">
    <source>
        <dbReference type="ARBA" id="ARBA00023128"/>
    </source>
</evidence>
<evidence type="ECO:0000313" key="9">
    <source>
        <dbReference type="Proteomes" id="UP000653454"/>
    </source>
</evidence>
<gene>
    <name evidence="8" type="ORF">PLXY2_LOCUS7833</name>
</gene>
<evidence type="ECO:0000256" key="1">
    <source>
        <dbReference type="ARBA" id="ARBA00004173"/>
    </source>
</evidence>
<keyword evidence="3" id="KW-0689">Ribosomal protein</keyword>
<dbReference type="FunFam" id="3.30.780.10:FF:000009">
    <property type="entry name" value="39S ribosomal protein L49, mitochondrial"/>
    <property type="match status" value="1"/>
</dbReference>